<dbReference type="Pfam" id="PF00270">
    <property type="entry name" value="DEAD"/>
    <property type="match status" value="1"/>
</dbReference>
<reference evidence="6 7" key="1">
    <citation type="submission" date="2015-06" db="EMBL/GenBank/DDBJ databases">
        <title>Draft genome assembly of filamentous brackish cyanobacterium Limnoraphis robusta strain CS-951.</title>
        <authorList>
            <person name="Willis A."/>
            <person name="Parks M."/>
            <person name="Burford M.A."/>
        </authorList>
    </citation>
    <scope>NUCLEOTIDE SEQUENCE [LARGE SCALE GENOMIC DNA]</scope>
    <source>
        <strain evidence="6 7">CS-951</strain>
    </source>
</reference>
<dbReference type="GO" id="GO:0043138">
    <property type="term" value="F:3'-5' DNA helicase activity"/>
    <property type="evidence" value="ECO:0007669"/>
    <property type="project" value="TreeGrafter"/>
</dbReference>
<dbReference type="InterPro" id="IPR011545">
    <property type="entry name" value="DEAD/DEAH_box_helicase_dom"/>
</dbReference>
<keyword evidence="6" id="KW-0378">Hydrolase</keyword>
<keyword evidence="1" id="KW-0547">Nucleotide-binding</keyword>
<dbReference type="Pfam" id="PF00271">
    <property type="entry name" value="Helicase_C"/>
    <property type="match status" value="1"/>
</dbReference>
<dbReference type="EMBL" id="LATL02000355">
    <property type="protein sequence ID" value="KKD37832.1"/>
    <property type="molecule type" value="Genomic_DNA"/>
</dbReference>
<dbReference type="SMART" id="SM00490">
    <property type="entry name" value="HELICc"/>
    <property type="match status" value="1"/>
</dbReference>
<dbReference type="InterPro" id="IPR027417">
    <property type="entry name" value="P-loop_NTPase"/>
</dbReference>
<dbReference type="RefSeq" id="WP_046278786.1">
    <property type="nucleotide sequence ID" value="NZ_LATL02000355.1"/>
</dbReference>
<keyword evidence="2" id="KW-0067">ATP-binding</keyword>
<dbReference type="OrthoDB" id="9774462at2"/>
<dbReference type="Pfam" id="PF09369">
    <property type="entry name" value="MZB"/>
    <property type="match status" value="1"/>
</dbReference>
<dbReference type="PANTHER" id="PTHR47957:SF3">
    <property type="entry name" value="ATP-DEPENDENT HELICASE HRQ1"/>
    <property type="match status" value="1"/>
</dbReference>
<dbReference type="PROSITE" id="PS51194">
    <property type="entry name" value="HELICASE_CTER"/>
    <property type="match status" value="1"/>
</dbReference>
<sequence>MLVLKLQEILDKGEDAIVAASTFLAQKMATLDCADVDEVATETLNLLFAKIPQNWQFVEFAEIINIDTLSAQFSQQLVQFVQQRVEQNSVSPNTQNPTPDTQHPTPETQHPTPETPLHPIKILDHVIAEYRDYLLTEFRAKDPDLKQSLEDAIDRPLFLSQEPFYQVHRPFKPGEPWRNLPIDLRLAEVMEKRSNSQLAYLHQSDAIAHLLGENASPLVVTTGTGSGKTETFLLPVIQNAIEDSVAFKKSGLTAILVYPMNALSNDQLLRINTYLQDSGWAGAVSVAKYDRGTTQEERYQLRENPPQILLTNYMMLEYLLVRPADRERIFANHRCRFLVLDEVHSYRGSLGSNIALLVRRLQAHLKRATQDYYLENRQGLDNFRARRYPVLIPVGTSATIKSVAEKNGNSDEETLTSLQQRDRAVQEFFAKISGAPSENIRVIGEELEEIVTPSEAVYSSQPVASADLDIQNSEAVTRAICQLSEQPLTTPLDEAVQRTRLLWDLNRWLIRSPMSLTQIVEKVKTEVKPRQNCSPESLQKEIETALLAGAALPEGTPGALRIRAHRFIRGGWHFYRCINPNCGKLYPMGEERCRCGYSTAPLYLCRNCGAHYLRFVGKSPVDPGAEPLRPSGEPSEEHEWMLYEASRFESLIGVEEEEDSPSVEENSPPKTRKRKSSKTGKQTEQMRRRPVCSGSFDPKSLAFSFEENLYPVKITLAPARTRCLCCGGTAGSRNVVTPVALGTSAAVKVLSEGLMESLAAVRSTQPGQAGKERLLVFSDSRQDAAHQARFIHFASRYDRMRRRLIELLKEEGTLKLQRAVELLSDRALQVRDNPNLPEHNQRRISSEDRQKIQAWEEAPLLDEIAINAGYRGTLINLGLVRVAYHELEDYVREQGASLAQSLGVELNQLYYLCTCILNEIRIRGCVSRELLRYHPDSVRIPEYLKKANWERRVRSPQGFALSATGEPVGYIDAAEIPYGIKHLNCWRKPKSGGRGPSLERILKYLVERFNGSPKVEMSHMIELLEFLRAGAYLVAADVYGYRESRQLLQVNADEILFELLTSSQRLRCQVCGTPAAGFSVNFPCCQCHGSLVEWSDAEVNQNRTVKRIQASDIISLNAREHTAQVPNDERVIIEELFKGDLSQSTVNLLACSPTLEMGIDVGGLDAVILRNVPPRPDNYAQRGGRAGRRTRVGLVISYARSTPHDQYFYDKPAEMISGEVPAPALALGNRDVIFRHLHAIAFGAAEPGLAGKMLDYVSPQGEIKQEDVDALIAGVRVQFEAAIALAKEAWQDGILAKAELDESQLRASLEKLPDRIQDVINRTARQVIELRQALDVYHQNLQGRGAAIHSEKLIAQILGLPGDRNQKATEADDRSGGYPLRRFAEFGILPGYEFPTQPAALRLLEDKHEADPITTARRVGINQFRPDAQVYARTRRWKVIGLDRSSPWNPQPDQPGWLYGVCRTCGLRHAADEPFCPRCRCDRPKQSLPAAEFAGFLARADESPILDEEERYAARNLIQVYPQWNGQVIGRWRVGDGWMLRLSREEEVRWLNEGFPPSEKELEAEISPLHSQAKGYLLCGSCGKLLNIPETKATRSGGRRRTRSASEGERDIYGHAQQCPQRGTPPRPIALVTAEKAEVLRLIVSVPRETSDEKLLAWGLSLGYALKAGMQHCYMLDDSEVVFEFEGSWTVEEDGRRYRVATLTFIDPSLGGSGYLRRIATEWHRVAARALEHLDHPDCQTACYRCLKTYQNQRYHDLLNWTLIAPVLEALQKNIPEEQPLKLGDLDAVKPWLDAYAEGVNSPLELKFLRLFERYGFFPQKQVPVAPNMGEQPISIADFAVSEKKLAIYIDGAAFHRGAALRRDRHIRDSLRRSSSPWQVVELKAADLKRGEELVESLKTLIQ</sequence>
<dbReference type="Gene3D" id="3.40.50.300">
    <property type="entry name" value="P-loop containing nucleotide triphosphate hydrolases"/>
    <property type="match status" value="2"/>
</dbReference>
<evidence type="ECO:0000259" key="4">
    <source>
        <dbReference type="PROSITE" id="PS51192"/>
    </source>
</evidence>
<dbReference type="InterPro" id="IPR014001">
    <property type="entry name" value="Helicase_ATP-bd"/>
</dbReference>
<dbReference type="Proteomes" id="UP000033607">
    <property type="component" value="Unassembled WGS sequence"/>
</dbReference>
<feature type="domain" description="Helicase C-terminal" evidence="5">
    <location>
        <begin position="1019"/>
        <end position="1233"/>
    </location>
</feature>
<dbReference type="GO" id="GO:0006289">
    <property type="term" value="P:nucleotide-excision repair"/>
    <property type="evidence" value="ECO:0007669"/>
    <property type="project" value="TreeGrafter"/>
</dbReference>
<evidence type="ECO:0000256" key="1">
    <source>
        <dbReference type="ARBA" id="ARBA00022741"/>
    </source>
</evidence>
<dbReference type="SMART" id="SM00487">
    <property type="entry name" value="DEXDc"/>
    <property type="match status" value="1"/>
</dbReference>
<dbReference type="PATRIC" id="fig|1637645.4.peg.6987"/>
<dbReference type="GO" id="GO:0003676">
    <property type="term" value="F:nucleic acid binding"/>
    <property type="evidence" value="ECO:0007669"/>
    <property type="project" value="InterPro"/>
</dbReference>
<feature type="compositionally biased region" description="Low complexity" evidence="3">
    <location>
        <begin position="97"/>
        <end position="112"/>
    </location>
</feature>
<dbReference type="InterPro" id="IPR001650">
    <property type="entry name" value="Helicase_C-like"/>
</dbReference>
<proteinExistence type="predicted"/>
<feature type="domain" description="Helicase ATP-binding" evidence="4">
    <location>
        <begin position="209"/>
        <end position="418"/>
    </location>
</feature>
<evidence type="ECO:0000256" key="2">
    <source>
        <dbReference type="ARBA" id="ARBA00022840"/>
    </source>
</evidence>
<evidence type="ECO:0000313" key="6">
    <source>
        <dbReference type="EMBL" id="KKD37832.1"/>
    </source>
</evidence>
<dbReference type="InterPro" id="IPR018973">
    <property type="entry name" value="MZB"/>
</dbReference>
<feature type="region of interest" description="Disordered" evidence="3">
    <location>
        <begin position="88"/>
        <end position="116"/>
    </location>
</feature>
<dbReference type="GO" id="GO:0036297">
    <property type="term" value="P:interstrand cross-link repair"/>
    <property type="evidence" value="ECO:0007669"/>
    <property type="project" value="TreeGrafter"/>
</dbReference>
<organism evidence="6 7">
    <name type="scientific">Limnoraphis robusta CS-951</name>
    <dbReference type="NCBI Taxonomy" id="1637645"/>
    <lineage>
        <taxon>Bacteria</taxon>
        <taxon>Bacillati</taxon>
        <taxon>Cyanobacteriota</taxon>
        <taxon>Cyanophyceae</taxon>
        <taxon>Oscillatoriophycideae</taxon>
        <taxon>Oscillatoriales</taxon>
        <taxon>Sirenicapillariaceae</taxon>
        <taxon>Limnoraphis</taxon>
    </lineage>
</organism>
<dbReference type="SUPFAM" id="SSF52540">
    <property type="entry name" value="P-loop containing nucleoside triphosphate hydrolases"/>
    <property type="match status" value="2"/>
</dbReference>
<accession>A0A0F5YGP8</accession>
<keyword evidence="6" id="KW-0347">Helicase</keyword>
<name>A0A0F5YGP8_9CYAN</name>
<evidence type="ECO:0000259" key="5">
    <source>
        <dbReference type="PROSITE" id="PS51194"/>
    </source>
</evidence>
<evidence type="ECO:0000313" key="7">
    <source>
        <dbReference type="Proteomes" id="UP000033607"/>
    </source>
</evidence>
<feature type="region of interest" description="Disordered" evidence="3">
    <location>
        <begin position="654"/>
        <end position="693"/>
    </location>
</feature>
<protein>
    <submittedName>
        <fullName evidence="6">DEAD/DEAH box helicase</fullName>
    </submittedName>
</protein>
<gene>
    <name evidence="6" type="ORF">WN50_12035</name>
</gene>
<dbReference type="PANTHER" id="PTHR47957">
    <property type="entry name" value="ATP-DEPENDENT HELICASE HRQ1"/>
    <property type="match status" value="1"/>
</dbReference>
<dbReference type="GO" id="GO:0005524">
    <property type="term" value="F:ATP binding"/>
    <property type="evidence" value="ECO:0007669"/>
    <property type="project" value="UniProtKB-KW"/>
</dbReference>
<dbReference type="PROSITE" id="PS51192">
    <property type="entry name" value="HELICASE_ATP_BIND_1"/>
    <property type="match status" value="1"/>
</dbReference>
<evidence type="ECO:0000256" key="3">
    <source>
        <dbReference type="SAM" id="MobiDB-lite"/>
    </source>
</evidence>
<comment type="caution">
    <text evidence="6">The sequence shown here is derived from an EMBL/GenBank/DDBJ whole genome shotgun (WGS) entry which is preliminary data.</text>
</comment>